<proteinExistence type="predicted"/>
<evidence type="ECO:0000256" key="1">
    <source>
        <dbReference type="SAM" id="Coils"/>
    </source>
</evidence>
<dbReference type="Proteomes" id="UP001652628">
    <property type="component" value="Chromosome 2R"/>
</dbReference>
<feature type="region of interest" description="Disordered" evidence="2">
    <location>
        <begin position="1204"/>
        <end position="1288"/>
    </location>
</feature>
<dbReference type="GeneID" id="108009708"/>
<feature type="compositionally biased region" description="Acidic residues" evidence="2">
    <location>
        <begin position="296"/>
        <end position="312"/>
    </location>
</feature>
<feature type="region of interest" description="Disordered" evidence="2">
    <location>
        <begin position="1"/>
        <end position="51"/>
    </location>
</feature>
<feature type="region of interest" description="Disordered" evidence="2">
    <location>
        <begin position="291"/>
        <end position="314"/>
    </location>
</feature>
<feature type="compositionally biased region" description="Basic and acidic residues" evidence="2">
    <location>
        <begin position="923"/>
        <end position="937"/>
    </location>
</feature>
<feature type="compositionally biased region" description="Basic residues" evidence="2">
    <location>
        <begin position="179"/>
        <end position="200"/>
    </location>
</feature>
<feature type="compositionally biased region" description="Polar residues" evidence="2">
    <location>
        <begin position="501"/>
        <end position="520"/>
    </location>
</feature>
<feature type="compositionally biased region" description="Acidic residues" evidence="2">
    <location>
        <begin position="36"/>
        <end position="51"/>
    </location>
</feature>
<keyword evidence="1" id="KW-0175">Coiled coil</keyword>
<protein>
    <submittedName>
        <fullName evidence="5">Titin homolog</fullName>
    </submittedName>
</protein>
<dbReference type="InterPro" id="IPR019607">
    <property type="entry name" value="Putative_zinc-finger_domain"/>
</dbReference>
<feature type="region of interest" description="Disordered" evidence="2">
    <location>
        <begin position="910"/>
        <end position="952"/>
    </location>
</feature>
<feature type="compositionally biased region" description="Low complexity" evidence="2">
    <location>
        <begin position="938"/>
        <end position="952"/>
    </location>
</feature>
<feature type="region of interest" description="Disordered" evidence="2">
    <location>
        <begin position="152"/>
        <end position="204"/>
    </location>
</feature>
<dbReference type="PANTHER" id="PTHR24216">
    <property type="entry name" value="PAXILLIN-RELATED"/>
    <property type="match status" value="1"/>
</dbReference>
<dbReference type="Pfam" id="PF10650">
    <property type="entry name" value="zf-C3H1"/>
    <property type="match status" value="1"/>
</dbReference>
<feature type="domain" description="Putative zinc-finger" evidence="3">
    <location>
        <begin position="1333"/>
        <end position="1352"/>
    </location>
</feature>
<sequence>MVVCTATKPSETRQLPAMMKEPPELIDNRANPEPGDPVDEGGVAEEDREEGEIVDEFELIISSEDEEFKLRARIQQLEENNKDVERMDMLSANLAHEYNYPNPEPRLPSYRQKSPVLILSDVSSQSEDEFEAQRKYRKHKLRRVELGKRHHSSLLSDYRRNPFARRHKQLPPPPPVTTQRRRQTYHHHQQPSHQQHRHQQHYTLEDSLESDGELGEYDMNEDNEDDEIDLQRLKLSRDKLRVALAREDGRDFVSQYKNSLRERLQYRMHKSPSPPHRKKYQQEEELPLPPLQALSDDGEEEPEQEEQNDEDPAELKLRLIALKSAILKKHLARKKRDAERAYSPTDMINRVHPAISNDDIDDLMEISPAASPEREQSPPRYSTDYAVDTKPVDMELAETDSDDQNKDVWIPWSNNWNSMDNAGGSWRCFYPNNLPPVSMPIVIDDENEEDMKMDDRIRRENMAYFDDEEIPPPPPPFHIPQMHLEDEDARDAMHLVDQHSNHSSITEMQSVSMENSQTHLRSLDRSQPDSSDDEAGALRAILLSNLRSCKPPPPPPTTSPHVASCFVSAPVPAAVLDSITSPVSAPALAPVPVPPPSPVSAPVSGSAPGPVAQLKEESNQENDSDDPEALRLLLLSSIAGKKRASGSKSKTGLSPEILKNAVRRFQTTELSIKDEDESQDQQPILEDSTKLEESTKIEESTKLEAENEIINEPVVEPIQLEAAPIHKEPMESPQPVTKLAIQVKQQTSPSTKIIKIIKPNKVINKKTTTKRKLPTNEVSGSDLSVKRPTTLMIKEPSAPLHSQTVITSSTRLITTVDPASIKVNKLIISLAEESAASDDDLELSSSFAYANTDIASPLSLAMGSFSGSTTRSNTPISEIAETAPSANNNLRRTVINEYFEKKIDDFLKQARSKAPVSNSPEAEPEKIPEKPKVEEKQPTIIPTPKAPPAKTTPVAVRHLPVASQKEYLRLIERMQMLEQKKVRAPKSAAPAPKSKVPTLEKPSPNNSSSPTTAKVVHNPASATITIKATSESENPLVKDTDSKSPKPKAKLNQPSKESRLKAFENSFIKIGGSMLVNLDKSLQMVEEAKKSKAIRLRCSQRLKELYAEMQTVKHAVKQEELKLARIQPEIQASHEIIISLKQKRHKLYTAAMDLGRGLRGADYRLLDEGKVAITSKSTQLTKEIRLYNSIVKYEDLKKLTDARDSHPNTVIEMESKTNPNEGPKDVKVLNPQDPTASEPTQPATQPEIGKQPETETEPAIGSQPEKETETPDDQAQDKPKSVSIKTSAPYTVTTMRELREEQANELHRDGYLGAYQTPMSRNYNSHLDVHATICPFDLMGRCEDADCSYLHLARPDFQNELPKTNLSLNN</sequence>
<feature type="region of interest" description="Disordered" evidence="2">
    <location>
        <begin position="594"/>
        <end position="627"/>
    </location>
</feature>
<feature type="compositionally biased region" description="Polar residues" evidence="2">
    <location>
        <begin position="1020"/>
        <end position="1033"/>
    </location>
</feature>
<feature type="compositionally biased region" description="Basic and acidic residues" evidence="2">
    <location>
        <begin position="1264"/>
        <end position="1280"/>
    </location>
</feature>
<feature type="region of interest" description="Disordered" evidence="2">
    <location>
        <begin position="669"/>
        <end position="703"/>
    </location>
</feature>
<feature type="compositionally biased region" description="Basic and acidic residues" evidence="2">
    <location>
        <begin position="687"/>
        <end position="703"/>
    </location>
</feature>
<name>A0AB39Z7L4_DROSZ</name>
<accession>A0AB39Z7L4</accession>
<evidence type="ECO:0000313" key="4">
    <source>
        <dbReference type="Proteomes" id="UP001652628"/>
    </source>
</evidence>
<feature type="coiled-coil region" evidence="1">
    <location>
        <begin position="60"/>
        <end position="87"/>
    </location>
</feature>
<gene>
    <name evidence="5" type="primary">LOC108009708</name>
</gene>
<feature type="compositionally biased region" description="Low complexity" evidence="2">
    <location>
        <begin position="600"/>
        <end position="612"/>
    </location>
</feature>
<organism evidence="4 5">
    <name type="scientific">Drosophila suzukii</name>
    <name type="common">Spotted-wing drosophila fruit fly</name>
    <dbReference type="NCBI Taxonomy" id="28584"/>
    <lineage>
        <taxon>Eukaryota</taxon>
        <taxon>Metazoa</taxon>
        <taxon>Ecdysozoa</taxon>
        <taxon>Arthropoda</taxon>
        <taxon>Hexapoda</taxon>
        <taxon>Insecta</taxon>
        <taxon>Pterygota</taxon>
        <taxon>Neoptera</taxon>
        <taxon>Endopterygota</taxon>
        <taxon>Diptera</taxon>
        <taxon>Brachycera</taxon>
        <taxon>Muscomorpha</taxon>
        <taxon>Ephydroidea</taxon>
        <taxon>Drosophilidae</taxon>
        <taxon>Drosophila</taxon>
        <taxon>Sophophora</taxon>
    </lineage>
</organism>
<evidence type="ECO:0000313" key="5">
    <source>
        <dbReference type="RefSeq" id="XP_016929752.3"/>
    </source>
</evidence>
<feature type="compositionally biased region" description="Polar residues" evidence="2">
    <location>
        <begin position="1232"/>
        <end position="1244"/>
    </location>
</feature>
<feature type="region of interest" description="Disordered" evidence="2">
    <location>
        <begin position="981"/>
        <end position="1057"/>
    </location>
</feature>
<evidence type="ECO:0000256" key="2">
    <source>
        <dbReference type="SAM" id="MobiDB-lite"/>
    </source>
</evidence>
<reference evidence="5" key="1">
    <citation type="submission" date="2025-08" db="UniProtKB">
        <authorList>
            <consortium name="RefSeq"/>
        </authorList>
    </citation>
    <scope>IDENTIFICATION</scope>
</reference>
<keyword evidence="4" id="KW-1185">Reference proteome</keyword>
<feature type="compositionally biased region" description="Low complexity" evidence="2">
    <location>
        <begin position="985"/>
        <end position="1010"/>
    </location>
</feature>
<feature type="region of interest" description="Disordered" evidence="2">
    <location>
        <begin position="498"/>
        <end position="533"/>
    </location>
</feature>
<dbReference type="RefSeq" id="XP_016929752.3">
    <property type="nucleotide sequence ID" value="XM_017074263.4"/>
</dbReference>
<evidence type="ECO:0000259" key="3">
    <source>
        <dbReference type="Pfam" id="PF10650"/>
    </source>
</evidence>